<dbReference type="AlphaFoldDB" id="A0A2V3VN38"/>
<dbReference type="Pfam" id="PF05768">
    <property type="entry name" value="Glrx-like"/>
    <property type="match status" value="1"/>
</dbReference>
<comment type="caution">
    <text evidence="1">The sequence shown here is derived from an EMBL/GenBank/DDBJ whole genome shotgun (WGS) entry which is preliminary data.</text>
</comment>
<dbReference type="SUPFAM" id="SSF52833">
    <property type="entry name" value="Thioredoxin-like"/>
    <property type="match status" value="1"/>
</dbReference>
<sequence length="80" mass="9642">MLQVQFYTKNNCSLCDDAYALLMMLKRYYDFELVELDIYTNDEWLEEYQLLIPAVRMNDTFLTCEEMDLETLEHAIKNNV</sequence>
<dbReference type="PANTHER" id="PTHR33558:SF1">
    <property type="entry name" value="GLUTAREDOXIN-LIKE PROTEIN C5ORF63 HOMOLOG"/>
    <property type="match status" value="1"/>
</dbReference>
<keyword evidence="2" id="KW-1185">Reference proteome</keyword>
<gene>
    <name evidence="1" type="ORF">DFR56_11731</name>
</gene>
<dbReference type="Proteomes" id="UP000247978">
    <property type="component" value="Unassembled WGS sequence"/>
</dbReference>
<accession>A0A2V3VN38</accession>
<evidence type="ECO:0000313" key="1">
    <source>
        <dbReference type="EMBL" id="PXW82594.1"/>
    </source>
</evidence>
<organism evidence="1 2">
    <name type="scientific">Pseudogracilibacillus auburnensis</name>
    <dbReference type="NCBI Taxonomy" id="1494959"/>
    <lineage>
        <taxon>Bacteria</taxon>
        <taxon>Bacillati</taxon>
        <taxon>Bacillota</taxon>
        <taxon>Bacilli</taxon>
        <taxon>Bacillales</taxon>
        <taxon>Bacillaceae</taxon>
        <taxon>Pseudogracilibacillus</taxon>
    </lineage>
</organism>
<dbReference type="RefSeq" id="WP_110396988.1">
    <property type="nucleotide sequence ID" value="NZ_JADIJL010000005.1"/>
</dbReference>
<dbReference type="InterPro" id="IPR036249">
    <property type="entry name" value="Thioredoxin-like_sf"/>
</dbReference>
<dbReference type="EMBL" id="QJJQ01000017">
    <property type="protein sequence ID" value="PXW82594.1"/>
    <property type="molecule type" value="Genomic_DNA"/>
</dbReference>
<name>A0A2V3VN38_9BACI</name>
<protein>
    <submittedName>
        <fullName evidence="1">Glutaredoxin-like protein DUF836</fullName>
    </submittedName>
</protein>
<dbReference type="InterPro" id="IPR052565">
    <property type="entry name" value="Glutaredoxin-like_YDR286C"/>
</dbReference>
<dbReference type="OrthoDB" id="32865at2"/>
<evidence type="ECO:0000313" key="2">
    <source>
        <dbReference type="Proteomes" id="UP000247978"/>
    </source>
</evidence>
<proteinExistence type="predicted"/>
<dbReference type="PANTHER" id="PTHR33558">
    <property type="entry name" value="GLUTAREDOXIN-LIKE PROTEIN C5ORF63 HOMOLOG"/>
    <property type="match status" value="1"/>
</dbReference>
<reference evidence="1 2" key="1">
    <citation type="submission" date="2018-05" db="EMBL/GenBank/DDBJ databases">
        <title>Genomic Encyclopedia of Type Strains, Phase IV (KMG-IV): sequencing the most valuable type-strain genomes for metagenomic binning, comparative biology and taxonomic classification.</title>
        <authorList>
            <person name="Goeker M."/>
        </authorList>
    </citation>
    <scope>NUCLEOTIDE SEQUENCE [LARGE SCALE GENOMIC DNA]</scope>
    <source>
        <strain evidence="1 2">DSM 28556</strain>
    </source>
</reference>
<dbReference type="InterPro" id="IPR008554">
    <property type="entry name" value="Glutaredoxin-like"/>
</dbReference>
<dbReference type="Gene3D" id="3.40.30.10">
    <property type="entry name" value="Glutaredoxin"/>
    <property type="match status" value="1"/>
</dbReference>